<evidence type="ECO:0000256" key="15">
    <source>
        <dbReference type="ARBA" id="ARBA00022967"/>
    </source>
</evidence>
<dbReference type="GO" id="GO:0140327">
    <property type="term" value="F:flippase activity"/>
    <property type="evidence" value="ECO:0007669"/>
    <property type="project" value="UniProtKB-ARBA"/>
</dbReference>
<dbReference type="EC" id="7.6.2.1" evidence="27"/>
<name>A0AAQ5Y5B4_AMPOC</name>
<dbReference type="FunFam" id="3.40.50.1000:FF:000087">
    <property type="entry name" value="Phospholipid-transporting ATPase"/>
    <property type="match status" value="1"/>
</dbReference>
<feature type="transmembrane region" description="Helical" evidence="27">
    <location>
        <begin position="940"/>
        <end position="960"/>
    </location>
</feature>
<dbReference type="Pfam" id="PF13246">
    <property type="entry name" value="Cation_ATPase"/>
    <property type="match status" value="1"/>
</dbReference>
<keyword evidence="16 27" id="KW-1133">Transmembrane helix</keyword>
<feature type="domain" description="P-type ATPase C-terminal" evidence="31">
    <location>
        <begin position="876"/>
        <end position="1130"/>
    </location>
</feature>
<evidence type="ECO:0000259" key="31">
    <source>
        <dbReference type="Pfam" id="PF16212"/>
    </source>
</evidence>
<feature type="transmembrane region" description="Helical" evidence="27">
    <location>
        <begin position="1051"/>
        <end position="1070"/>
    </location>
</feature>
<dbReference type="InterPro" id="IPR023298">
    <property type="entry name" value="ATPase_P-typ_TM_dom_sf"/>
</dbReference>
<feature type="transmembrane region" description="Helical" evidence="27">
    <location>
        <begin position="136"/>
        <end position="158"/>
    </location>
</feature>
<keyword evidence="10 26" id="KW-0479">Metal-binding</keyword>
<evidence type="ECO:0000256" key="12">
    <source>
        <dbReference type="ARBA" id="ARBA00022824"/>
    </source>
</evidence>
<dbReference type="GO" id="GO:0005783">
    <property type="term" value="C:endoplasmic reticulum"/>
    <property type="evidence" value="ECO:0007669"/>
    <property type="project" value="UniProtKB-SubCell"/>
</dbReference>
<dbReference type="Gene3D" id="2.70.150.10">
    <property type="entry name" value="Calcium-transporting ATPase, cytoplasmic transduction domain A"/>
    <property type="match status" value="1"/>
</dbReference>
<evidence type="ECO:0000256" key="18">
    <source>
        <dbReference type="ARBA" id="ARBA00023136"/>
    </source>
</evidence>
<feature type="binding site" evidence="26">
    <location>
        <position position="453"/>
    </location>
    <ligand>
        <name>Mg(2+)</name>
        <dbReference type="ChEBI" id="CHEBI:18420"/>
    </ligand>
</feature>
<evidence type="ECO:0000256" key="11">
    <source>
        <dbReference type="ARBA" id="ARBA00022741"/>
    </source>
</evidence>
<reference evidence="32" key="3">
    <citation type="submission" date="2025-09" db="UniProtKB">
        <authorList>
            <consortium name="Ensembl"/>
        </authorList>
    </citation>
    <scope>IDENTIFICATION</scope>
</reference>
<feature type="binding site" evidence="26">
    <location>
        <position position="451"/>
    </location>
    <ligand>
        <name>Mg(2+)</name>
        <dbReference type="ChEBI" id="CHEBI:18420"/>
    </ligand>
</feature>
<gene>
    <name evidence="32" type="primary">ATP8B1</name>
</gene>
<dbReference type="AlphaFoldDB" id="A0AAQ5Y5B4"/>
<feature type="domain" description="P-type ATPase N-terminal" evidence="30">
    <location>
        <begin position="64"/>
        <end position="142"/>
    </location>
</feature>
<dbReference type="GO" id="GO:0042995">
    <property type="term" value="C:cell projection"/>
    <property type="evidence" value="ECO:0007669"/>
    <property type="project" value="UniProtKB-SubCell"/>
</dbReference>
<dbReference type="SUPFAM" id="SSF81660">
    <property type="entry name" value="Metal cation-transporting ATPase, ATP-binding domain N"/>
    <property type="match status" value="1"/>
</dbReference>
<feature type="region of interest" description="Disordered" evidence="28">
    <location>
        <begin position="1"/>
        <end position="58"/>
    </location>
</feature>
<dbReference type="GO" id="GO:0000287">
    <property type="term" value="F:magnesium ion binding"/>
    <property type="evidence" value="ECO:0007669"/>
    <property type="project" value="UniProtKB-UniRule"/>
</dbReference>
<feature type="binding site" evidence="25">
    <location>
        <position position="451"/>
    </location>
    <ligand>
        <name>ATP</name>
        <dbReference type="ChEBI" id="CHEBI:30616"/>
    </ligand>
</feature>
<dbReference type="Pfam" id="PF16209">
    <property type="entry name" value="PhoLip_ATPase_N"/>
    <property type="match status" value="1"/>
</dbReference>
<dbReference type="Pfam" id="PF16212">
    <property type="entry name" value="PhoLip_ATPase_C"/>
    <property type="match status" value="1"/>
</dbReference>
<dbReference type="Gene3D" id="3.40.1110.10">
    <property type="entry name" value="Calcium-transporting ATPase, cytoplasmic domain N"/>
    <property type="match status" value="1"/>
</dbReference>
<comment type="subunit">
    <text evidence="23">Component of a P4-ATPase flippase complex which consists of a catalytic alpha subunit ATP8B1 and an accessory beta subunit TMEM30A. The flippase ATP8B1:TMEM30A complex can form an intermediate phosphoenzyme in vitro. Also interacts with beta subunit TMEM30B.</text>
</comment>
<dbReference type="NCBIfam" id="TIGR01652">
    <property type="entry name" value="ATPase-Plipid"/>
    <property type="match status" value="1"/>
</dbReference>
<feature type="transmembrane region" description="Helical" evidence="27">
    <location>
        <begin position="380"/>
        <end position="405"/>
    </location>
</feature>
<feature type="binding site" evidence="25">
    <location>
        <position position="824"/>
    </location>
    <ligand>
        <name>ATP</name>
        <dbReference type="ChEBI" id="CHEBI:30616"/>
    </ligand>
</feature>
<evidence type="ECO:0000256" key="13">
    <source>
        <dbReference type="ARBA" id="ARBA00022840"/>
    </source>
</evidence>
<evidence type="ECO:0000256" key="28">
    <source>
        <dbReference type="SAM" id="MobiDB-lite"/>
    </source>
</evidence>
<evidence type="ECO:0000256" key="3">
    <source>
        <dbReference type="ARBA" id="ARBA00004240"/>
    </source>
</evidence>
<keyword evidence="19" id="KW-0966">Cell projection</keyword>
<dbReference type="GO" id="GO:0016324">
    <property type="term" value="C:apical plasma membrane"/>
    <property type="evidence" value="ECO:0007669"/>
    <property type="project" value="UniProtKB-SubCell"/>
</dbReference>
<evidence type="ECO:0000256" key="17">
    <source>
        <dbReference type="ARBA" id="ARBA00023034"/>
    </source>
</evidence>
<evidence type="ECO:0000256" key="16">
    <source>
        <dbReference type="ARBA" id="ARBA00022989"/>
    </source>
</evidence>
<evidence type="ECO:0000256" key="21">
    <source>
        <dbReference type="ARBA" id="ARBA00051303"/>
    </source>
</evidence>
<evidence type="ECO:0000256" key="27">
    <source>
        <dbReference type="RuleBase" id="RU362033"/>
    </source>
</evidence>
<reference evidence="32 33" key="1">
    <citation type="submission" date="2022-01" db="EMBL/GenBank/DDBJ databases">
        <title>A chromosome-scale genome assembly of the false clownfish, Amphiprion ocellaris.</title>
        <authorList>
            <person name="Ryu T."/>
        </authorList>
    </citation>
    <scope>NUCLEOTIDE SEQUENCE [LARGE SCALE GENOMIC DNA]</scope>
</reference>
<dbReference type="GO" id="GO:0005548">
    <property type="term" value="F:phospholipid transporter activity"/>
    <property type="evidence" value="ECO:0007669"/>
    <property type="project" value="UniProtKB-ARBA"/>
</dbReference>
<sequence length="1202" mass="137794">GAKMSRRRTDSQGSLGPDDEAMPYSDDETDDELAVSSEGEPEAPPGAPHPPVETRPSDMGWKVKANDRAYHQLPEFQKKVFLCIKKSRYSGNAIKTYKYNAFTFLPLNLYEQLKRAANLYFLALLILQIIPEISTLPWYTTLIPLVVVLGVTAIKDLVDDLARHRMDKEINNRKSEVLLNGRFQEAKWRDIQVGDVVRMKKNDFIPADILLLSSSNPNSLCYVETAELDGETNLKFKMGLRVTDERLQEERQLAEFNALIECEEPNNRLDKFLGMMLWNREQYPLELDNMLLRGCKVRNTEECHGLVIFAGADTKIMRNGGKTRFKRTKIDELMNYMVYTIFALLLLVAAGLAIGHTYWYEDIGSKAWYLYDGKDQDASYRGFLSFWGYIIVLNTMVPISLYVSVEVIRLGQSKFINWDLQMYFAEKDTPAKARTTTLNEQLGQIEYIFSDKTGTLTQNIMAFKKCTIYLFKKHNHLLIFYCWNRYADKKFQFMDNYLVAHVRSKKDRDAMEFFKLLSLCHTVMVENKDGELVYQAASPDEGALVTAARNFGFVFLSRTQDTITIREMDQETTYEMLALLDFNSDRKRMSIIRTNFPDGRIRLYCKGADTVIYERLAPNSRHKETTQTALDVFANETLRTLCLCYKDISAQEYEAWSRKHKDAQLTLSNRDAALDRVYEQIENNLMLIGATAIEDKLQDGVPETIAKLAKADIKIWVLTGDKKETAENIGYSCSLLTDDMQIHYGEDVNEKLSIRQANRRNEPQTVYRRKKKPAEPFFTQPGKNALIITGGCWLHDGKRSEMNSLPQIDFVDMACECEAVICCRVTPKQKANVVSLVKKYKKAVTLSIGDGANDVNMIKTADIGVGISGQEGMQAVMSSDYAFAQFRYLQRLLLVHGRWSYIRMCKFLRFFFFKNFAFTLVHFWYSFFSGYSSQVAYEDWFITLYNLCYSSLPVLLVGLLDQDVNDRLSLKFPKLYLPGQQGTLFNYKNFFISLFHGIFVSLIIFFIPYGAFLQTMGQDGEAPSDYQSFAVVTASSLIFTVNLQISLDTSYWTFVNCFAVLGSIAIYFGIMFDIHSAGIHVIFPSIFTFTGAASNALRQPYLWLTIILTVGISLLPVICIQFLHKTIWPSVGDKVRHLGKEKKKQPSAFQRGRRSRRSAYAFSHSRGYADLISSGRSIRRRPAAPWSEFKETFVVFRCLRGR</sequence>
<dbReference type="InterPro" id="IPR036412">
    <property type="entry name" value="HAD-like_sf"/>
</dbReference>
<dbReference type="GO" id="GO:0005802">
    <property type="term" value="C:trans-Golgi network"/>
    <property type="evidence" value="ECO:0007669"/>
    <property type="project" value="TreeGrafter"/>
</dbReference>
<dbReference type="InterPro" id="IPR023214">
    <property type="entry name" value="HAD_sf"/>
</dbReference>
<dbReference type="GO" id="GO:0005524">
    <property type="term" value="F:ATP binding"/>
    <property type="evidence" value="ECO:0007669"/>
    <property type="project" value="UniProtKB-UniRule"/>
</dbReference>
<evidence type="ECO:0000256" key="26">
    <source>
        <dbReference type="PIRSR" id="PIRSR606539-3"/>
    </source>
</evidence>
<keyword evidence="8" id="KW-1003">Cell membrane</keyword>
<keyword evidence="15 27" id="KW-1278">Translocase</keyword>
<dbReference type="CDD" id="cd02073">
    <property type="entry name" value="P-type_ATPase_APLT_Dnf-like"/>
    <property type="match status" value="1"/>
</dbReference>
<dbReference type="PANTHER" id="PTHR24092:SF48">
    <property type="entry name" value="PHOSPHOLIPID-TRANSPORTING ATPASE IC"/>
    <property type="match status" value="1"/>
</dbReference>
<proteinExistence type="inferred from homology"/>
<organism evidence="32 33">
    <name type="scientific">Amphiprion ocellaris</name>
    <name type="common">Clown anemonefish</name>
    <dbReference type="NCBI Taxonomy" id="80972"/>
    <lineage>
        <taxon>Eukaryota</taxon>
        <taxon>Metazoa</taxon>
        <taxon>Chordata</taxon>
        <taxon>Craniata</taxon>
        <taxon>Vertebrata</taxon>
        <taxon>Euteleostomi</taxon>
        <taxon>Actinopterygii</taxon>
        <taxon>Neopterygii</taxon>
        <taxon>Teleostei</taxon>
        <taxon>Neoteleostei</taxon>
        <taxon>Acanthomorphata</taxon>
        <taxon>Ovalentaria</taxon>
        <taxon>Pomacentridae</taxon>
        <taxon>Amphiprion</taxon>
    </lineage>
</organism>
<evidence type="ECO:0000256" key="14">
    <source>
        <dbReference type="ARBA" id="ARBA00022842"/>
    </source>
</evidence>
<dbReference type="FunFam" id="3.40.50.1000:FF:000001">
    <property type="entry name" value="Phospholipid-transporting ATPase IC"/>
    <property type="match status" value="1"/>
</dbReference>
<feature type="binding site" evidence="25">
    <location>
        <position position="854"/>
    </location>
    <ligand>
        <name>ATP</name>
        <dbReference type="ChEBI" id="CHEBI:30616"/>
    </ligand>
</feature>
<dbReference type="SFLD" id="SFLDS00003">
    <property type="entry name" value="Haloacid_Dehalogenase"/>
    <property type="match status" value="1"/>
</dbReference>
<protein>
    <recommendedName>
        <fullName evidence="27">Phospholipid-transporting ATPase</fullName>
        <ecNumber evidence="27">7.6.2.1</ecNumber>
    </recommendedName>
</protein>
<feature type="binding site" evidence="25">
    <location>
        <position position="606"/>
    </location>
    <ligand>
        <name>ATP</name>
        <dbReference type="ChEBI" id="CHEBI:30616"/>
    </ligand>
</feature>
<feature type="transmembrane region" description="Helical" evidence="27">
    <location>
        <begin position="1101"/>
        <end position="1123"/>
    </location>
</feature>
<keyword evidence="17" id="KW-0333">Golgi apparatus</keyword>
<evidence type="ECO:0000259" key="29">
    <source>
        <dbReference type="Pfam" id="PF00122"/>
    </source>
</evidence>
<dbReference type="InterPro" id="IPR023299">
    <property type="entry name" value="ATPase_P-typ_cyto_dom_N"/>
</dbReference>
<evidence type="ECO:0000256" key="4">
    <source>
        <dbReference type="ARBA" id="ARBA00004316"/>
    </source>
</evidence>
<evidence type="ECO:0000256" key="22">
    <source>
        <dbReference type="ARBA" id="ARBA00052223"/>
    </source>
</evidence>
<dbReference type="SUPFAM" id="SSF81653">
    <property type="entry name" value="Calcium ATPase, transduction domain A"/>
    <property type="match status" value="1"/>
</dbReference>
<evidence type="ECO:0000256" key="25">
    <source>
        <dbReference type="PIRSR" id="PIRSR606539-2"/>
    </source>
</evidence>
<feature type="active site" description="4-aspartylphosphate intermediate" evidence="24">
    <location>
        <position position="451"/>
    </location>
</feature>
<dbReference type="PRINTS" id="PR00119">
    <property type="entry name" value="CATATPASE"/>
</dbReference>
<evidence type="ECO:0000256" key="24">
    <source>
        <dbReference type="PIRSR" id="PIRSR606539-1"/>
    </source>
</evidence>
<reference evidence="32" key="2">
    <citation type="submission" date="2025-08" db="UniProtKB">
        <authorList>
            <consortium name="Ensembl"/>
        </authorList>
    </citation>
    <scope>IDENTIFICATION</scope>
</reference>
<evidence type="ECO:0000256" key="19">
    <source>
        <dbReference type="ARBA" id="ARBA00023273"/>
    </source>
</evidence>
<keyword evidence="33" id="KW-1185">Reference proteome</keyword>
<dbReference type="FunFam" id="3.40.1110.10:FF:000012">
    <property type="entry name" value="Phospholipid-transporting ATPase"/>
    <property type="match status" value="1"/>
</dbReference>
<dbReference type="InterPro" id="IPR008250">
    <property type="entry name" value="ATPase_P-typ_transduc_dom_A_sf"/>
</dbReference>
<feature type="binding site" evidence="25">
    <location>
        <position position="720"/>
    </location>
    <ligand>
        <name>ATP</name>
        <dbReference type="ChEBI" id="CHEBI:30616"/>
    </ligand>
</feature>
<comment type="subcellular location">
    <subcellularLocation>
        <location evidence="2">Apical cell membrane</location>
    </subcellularLocation>
    <subcellularLocation>
        <location evidence="6">Cell membrane</location>
        <topology evidence="6">Multi-pass membrane protein</topology>
    </subcellularLocation>
    <subcellularLocation>
        <location evidence="4">Cell projection</location>
    </subcellularLocation>
    <subcellularLocation>
        <location evidence="3">Endoplasmic reticulum</location>
    </subcellularLocation>
    <subcellularLocation>
        <location evidence="5">Golgi apparatus</location>
    </subcellularLocation>
    <subcellularLocation>
        <location evidence="27">Membrane</location>
        <topology evidence="27">Multi-pass membrane protein</topology>
    </subcellularLocation>
</comment>
<feature type="binding site" evidence="25">
    <location>
        <position position="582"/>
    </location>
    <ligand>
        <name>ATP</name>
        <dbReference type="ChEBI" id="CHEBI:30616"/>
    </ligand>
</feature>
<comment type="similarity">
    <text evidence="7 27">Belongs to the cation transport ATPase (P-type) (TC 3.A.3) family. Type IV subfamily.</text>
</comment>
<feature type="binding site" evidence="26">
    <location>
        <position position="850"/>
    </location>
    <ligand>
        <name>Mg(2+)</name>
        <dbReference type="ChEBI" id="CHEBI:18420"/>
    </ligand>
</feature>
<feature type="binding site" evidence="25">
    <location>
        <position position="452"/>
    </location>
    <ligand>
        <name>ATP</name>
        <dbReference type="ChEBI" id="CHEBI:30616"/>
    </ligand>
</feature>
<dbReference type="InterPro" id="IPR032630">
    <property type="entry name" value="P_typ_ATPase_c"/>
</dbReference>
<keyword evidence="12" id="KW-0256">Endoplasmic reticulum</keyword>
<dbReference type="Gene3D" id="3.40.50.1000">
    <property type="entry name" value="HAD superfamily/HAD-like"/>
    <property type="match status" value="1"/>
</dbReference>
<comment type="catalytic activity">
    <reaction evidence="21">
        <text>a 1,2-diacyl-sn-glycero-3-phospho-L-serine(out) + ATP + H2O = a 1,2-diacyl-sn-glycero-3-phospho-L-serine(in) + ADP + phosphate + H(+)</text>
        <dbReference type="Rhea" id="RHEA:38567"/>
        <dbReference type="ChEBI" id="CHEBI:15377"/>
        <dbReference type="ChEBI" id="CHEBI:15378"/>
        <dbReference type="ChEBI" id="CHEBI:30616"/>
        <dbReference type="ChEBI" id="CHEBI:43474"/>
        <dbReference type="ChEBI" id="CHEBI:57262"/>
        <dbReference type="ChEBI" id="CHEBI:456216"/>
    </reaction>
    <physiologicalReaction direction="left-to-right" evidence="21">
        <dbReference type="Rhea" id="RHEA:38568"/>
    </physiologicalReaction>
</comment>
<feature type="transmembrane region" description="Helical" evidence="27">
    <location>
        <begin position="113"/>
        <end position="130"/>
    </location>
</feature>
<dbReference type="InterPro" id="IPR032631">
    <property type="entry name" value="P-type_ATPase_N"/>
</dbReference>
<feature type="compositionally biased region" description="Pro residues" evidence="28">
    <location>
        <begin position="42"/>
        <end position="53"/>
    </location>
</feature>
<evidence type="ECO:0000256" key="10">
    <source>
        <dbReference type="ARBA" id="ARBA00022723"/>
    </source>
</evidence>
<evidence type="ECO:0000313" key="32">
    <source>
        <dbReference type="Ensembl" id="ENSAOCP00000048009.1"/>
    </source>
</evidence>
<dbReference type="Pfam" id="PF00122">
    <property type="entry name" value="E1-E2_ATPase"/>
    <property type="match status" value="1"/>
</dbReference>
<dbReference type="SUPFAM" id="SSF81665">
    <property type="entry name" value="Calcium ATPase, transmembrane domain M"/>
    <property type="match status" value="1"/>
</dbReference>
<feature type="binding site" evidence="25">
    <location>
        <position position="830"/>
    </location>
    <ligand>
        <name>ATP</name>
        <dbReference type="ChEBI" id="CHEBI:30616"/>
    </ligand>
</feature>
<feature type="binding site" evidence="25">
    <location>
        <position position="853"/>
    </location>
    <ligand>
        <name>ATP</name>
        <dbReference type="ChEBI" id="CHEBI:30616"/>
    </ligand>
</feature>
<feature type="compositionally biased region" description="Acidic residues" evidence="28">
    <location>
        <begin position="17"/>
        <end position="33"/>
    </location>
</feature>
<dbReference type="InterPro" id="IPR044492">
    <property type="entry name" value="P_typ_ATPase_HD_dom"/>
</dbReference>
<feature type="binding site" evidence="25">
    <location>
        <position position="721"/>
    </location>
    <ligand>
        <name>ATP</name>
        <dbReference type="ChEBI" id="CHEBI:30616"/>
    </ligand>
</feature>
<comment type="catalytic activity">
    <reaction evidence="20 27">
        <text>ATP + H2O + phospholipidSide 1 = ADP + phosphate + phospholipidSide 2.</text>
        <dbReference type="EC" id="7.6.2.1"/>
    </reaction>
</comment>
<dbReference type="InterPro" id="IPR059000">
    <property type="entry name" value="ATPase_P-type_domA"/>
</dbReference>
<evidence type="ECO:0000256" key="6">
    <source>
        <dbReference type="ARBA" id="ARBA00004651"/>
    </source>
</evidence>
<dbReference type="PANTHER" id="PTHR24092">
    <property type="entry name" value="PROBABLE PHOSPHOLIPID-TRANSPORTING ATPASE"/>
    <property type="match status" value="1"/>
</dbReference>
<dbReference type="Ensembl" id="ENSAOCT00000083513.1">
    <property type="protein sequence ID" value="ENSAOCP00000048009.1"/>
    <property type="gene ID" value="ENSAOCG00000020077.2"/>
</dbReference>
<dbReference type="NCBIfam" id="TIGR01494">
    <property type="entry name" value="ATPase_P-type"/>
    <property type="match status" value="1"/>
</dbReference>
<feature type="binding site" evidence="25">
    <location>
        <position position="719"/>
    </location>
    <ligand>
        <name>ATP</name>
        <dbReference type="ChEBI" id="CHEBI:30616"/>
    </ligand>
</feature>
<comment type="catalytic activity">
    <reaction evidence="22">
        <text>a 1,2-diacyl-sn-glycero-3-phosphocholine(out) + ATP + H2O = a 1,2-diacyl-sn-glycero-3-phosphocholine(in) + ADP + phosphate + H(+)</text>
        <dbReference type="Rhea" id="RHEA:38583"/>
        <dbReference type="ChEBI" id="CHEBI:15377"/>
        <dbReference type="ChEBI" id="CHEBI:15378"/>
        <dbReference type="ChEBI" id="CHEBI:30616"/>
        <dbReference type="ChEBI" id="CHEBI:43474"/>
        <dbReference type="ChEBI" id="CHEBI:57643"/>
        <dbReference type="ChEBI" id="CHEBI:456216"/>
    </reaction>
    <physiologicalReaction direction="left-to-right" evidence="22">
        <dbReference type="Rhea" id="RHEA:38584"/>
    </physiologicalReaction>
</comment>
<evidence type="ECO:0000256" key="2">
    <source>
        <dbReference type="ARBA" id="ARBA00004221"/>
    </source>
</evidence>
<accession>A0AAQ5Y5B4</accession>
<dbReference type="GO" id="GO:0007030">
    <property type="term" value="P:Golgi organization"/>
    <property type="evidence" value="ECO:0007669"/>
    <property type="project" value="TreeGrafter"/>
</dbReference>
<feature type="binding site" evidence="25">
    <location>
        <position position="453"/>
    </location>
    <ligand>
        <name>ATP</name>
        <dbReference type="ChEBI" id="CHEBI:30616"/>
    </ligand>
</feature>
<feature type="binding site" evidence="25">
    <location>
        <position position="541"/>
    </location>
    <ligand>
        <name>ATP</name>
        <dbReference type="ChEBI" id="CHEBI:30616"/>
    </ligand>
</feature>
<keyword evidence="14 26" id="KW-0460">Magnesium</keyword>
<dbReference type="SFLD" id="SFLDF00027">
    <property type="entry name" value="p-type_atpase"/>
    <property type="match status" value="1"/>
</dbReference>
<dbReference type="InterPro" id="IPR001757">
    <property type="entry name" value="P_typ_ATPase"/>
</dbReference>
<feature type="domain" description="P-type ATPase A" evidence="29">
    <location>
        <begin position="171"/>
        <end position="235"/>
    </location>
</feature>
<evidence type="ECO:0000256" key="20">
    <source>
        <dbReference type="ARBA" id="ARBA00034036"/>
    </source>
</evidence>
<keyword evidence="11 25" id="KW-0547">Nucleotide-binding</keyword>
<evidence type="ECO:0000256" key="7">
    <source>
        <dbReference type="ARBA" id="ARBA00008109"/>
    </source>
</evidence>
<evidence type="ECO:0000256" key="9">
    <source>
        <dbReference type="ARBA" id="ARBA00022692"/>
    </source>
</evidence>
<dbReference type="SFLD" id="SFLDG00002">
    <property type="entry name" value="C1.7:_P-type_atpase_like"/>
    <property type="match status" value="1"/>
</dbReference>
<comment type="cofactor">
    <cofactor evidence="1 26">
        <name>Mg(2+)</name>
        <dbReference type="ChEBI" id="CHEBI:18420"/>
    </cofactor>
</comment>
<evidence type="ECO:0000256" key="23">
    <source>
        <dbReference type="ARBA" id="ARBA00062467"/>
    </source>
</evidence>
<dbReference type="PROSITE" id="PS00154">
    <property type="entry name" value="ATPASE_E1_E2"/>
    <property type="match status" value="1"/>
</dbReference>
<keyword evidence="9 27" id="KW-0812">Transmembrane</keyword>
<dbReference type="Proteomes" id="UP001501940">
    <property type="component" value="Chromosome 17"/>
</dbReference>
<keyword evidence="13 25" id="KW-0067">ATP-binding</keyword>
<feature type="transmembrane region" description="Helical" evidence="27">
    <location>
        <begin position="990"/>
        <end position="1011"/>
    </location>
</feature>
<dbReference type="GO" id="GO:0045332">
    <property type="term" value="P:phospholipid translocation"/>
    <property type="evidence" value="ECO:0007669"/>
    <property type="project" value="UniProtKB-ARBA"/>
</dbReference>
<keyword evidence="18 27" id="KW-0472">Membrane</keyword>
<evidence type="ECO:0000256" key="1">
    <source>
        <dbReference type="ARBA" id="ARBA00001946"/>
    </source>
</evidence>
<feature type="transmembrane region" description="Helical" evidence="27">
    <location>
        <begin position="907"/>
        <end position="928"/>
    </location>
</feature>
<dbReference type="GO" id="GO:0016887">
    <property type="term" value="F:ATP hydrolysis activity"/>
    <property type="evidence" value="ECO:0007669"/>
    <property type="project" value="InterPro"/>
</dbReference>
<evidence type="ECO:0000259" key="30">
    <source>
        <dbReference type="Pfam" id="PF16209"/>
    </source>
</evidence>
<feature type="binding site" evidence="25">
    <location>
        <position position="639"/>
    </location>
    <ligand>
        <name>ATP</name>
        <dbReference type="ChEBI" id="CHEBI:30616"/>
    </ligand>
</feature>
<feature type="transmembrane region" description="Helical" evidence="27">
    <location>
        <begin position="336"/>
        <end position="360"/>
    </location>
</feature>
<feature type="binding site" evidence="26">
    <location>
        <position position="854"/>
    </location>
    <ligand>
        <name>Mg(2+)</name>
        <dbReference type="ChEBI" id="CHEBI:18420"/>
    </ligand>
</feature>
<evidence type="ECO:0000256" key="5">
    <source>
        <dbReference type="ARBA" id="ARBA00004555"/>
    </source>
</evidence>
<evidence type="ECO:0000256" key="8">
    <source>
        <dbReference type="ARBA" id="ARBA00022475"/>
    </source>
</evidence>
<dbReference type="GeneTree" id="ENSGT00940000158002"/>
<dbReference type="InterPro" id="IPR006539">
    <property type="entry name" value="P-type_ATPase_IV"/>
</dbReference>
<dbReference type="InterPro" id="IPR018303">
    <property type="entry name" value="ATPase_P-typ_P_site"/>
</dbReference>
<dbReference type="SUPFAM" id="SSF56784">
    <property type="entry name" value="HAD-like"/>
    <property type="match status" value="1"/>
</dbReference>
<evidence type="ECO:0000313" key="33">
    <source>
        <dbReference type="Proteomes" id="UP001501940"/>
    </source>
</evidence>